<dbReference type="RefSeq" id="WP_249972902.1">
    <property type="nucleotide sequence ID" value="NZ_JAMFLZ010000003.1"/>
</dbReference>
<dbReference type="InterPro" id="IPR013482">
    <property type="entry name" value="Molybde_CF_guanTrfase"/>
</dbReference>
<feature type="binding site" evidence="8">
    <location>
        <position position="97"/>
    </location>
    <ligand>
        <name>GTP</name>
        <dbReference type="ChEBI" id="CHEBI:37565"/>
    </ligand>
</feature>
<evidence type="ECO:0000256" key="6">
    <source>
        <dbReference type="ARBA" id="ARBA00023134"/>
    </source>
</evidence>
<evidence type="ECO:0000256" key="1">
    <source>
        <dbReference type="ARBA" id="ARBA00022490"/>
    </source>
</evidence>
<feature type="domain" description="MobA-like NTP transferase" evidence="9">
    <location>
        <begin position="9"/>
        <end position="156"/>
    </location>
</feature>
<sequence length="194" mass="21699">MINKKDITGIILAGGKSSRMKSDKGLLALGESLFIENIINAASPLVKSIIIVSNSSHYDEFGYKRVEDLIKNSGPVAGVYTGLKHSKTDYNLVLSCDIPLITTEVLEKLIINTDEYSDVVQIVSQGKTMPLVALYKKKCASIFEDLLNKGEKRLIYAVNQLHVKTIEIDPTMDKQVENINTFEQLITLRNEFEY</sequence>
<keyword evidence="1 8" id="KW-0963">Cytoplasm</keyword>
<evidence type="ECO:0000259" key="9">
    <source>
        <dbReference type="Pfam" id="PF12804"/>
    </source>
</evidence>
<evidence type="ECO:0000256" key="7">
    <source>
        <dbReference type="ARBA" id="ARBA00023150"/>
    </source>
</evidence>
<dbReference type="Proteomes" id="UP001165381">
    <property type="component" value="Unassembled WGS sequence"/>
</dbReference>
<evidence type="ECO:0000313" key="11">
    <source>
        <dbReference type="Proteomes" id="UP001165381"/>
    </source>
</evidence>
<dbReference type="GO" id="GO:0016779">
    <property type="term" value="F:nucleotidyltransferase activity"/>
    <property type="evidence" value="ECO:0007669"/>
    <property type="project" value="UniProtKB-KW"/>
</dbReference>
<comment type="subcellular location">
    <subcellularLocation>
        <location evidence="8">Cytoplasm</location>
    </subcellularLocation>
</comment>
<dbReference type="CDD" id="cd02503">
    <property type="entry name" value="MobA"/>
    <property type="match status" value="1"/>
</dbReference>
<keyword evidence="6 8" id="KW-0342">GTP-binding</keyword>
<keyword evidence="11" id="KW-1185">Reference proteome</keyword>
<evidence type="ECO:0000313" key="10">
    <source>
        <dbReference type="EMBL" id="MCL6295167.1"/>
    </source>
</evidence>
<comment type="caution">
    <text evidence="10">The sequence shown here is derived from an EMBL/GenBank/DDBJ whole genome shotgun (WGS) entry which is preliminary data.</text>
</comment>
<dbReference type="PANTHER" id="PTHR19136">
    <property type="entry name" value="MOLYBDENUM COFACTOR GUANYLYLTRANSFERASE"/>
    <property type="match status" value="1"/>
</dbReference>
<dbReference type="InterPro" id="IPR029044">
    <property type="entry name" value="Nucleotide-diphossugar_trans"/>
</dbReference>
<keyword evidence="4 8" id="KW-0547">Nucleotide-binding</keyword>
<evidence type="ECO:0000256" key="4">
    <source>
        <dbReference type="ARBA" id="ARBA00022741"/>
    </source>
</evidence>
<evidence type="ECO:0000256" key="3">
    <source>
        <dbReference type="ARBA" id="ARBA00022723"/>
    </source>
</evidence>
<feature type="binding site" evidence="8">
    <location>
        <position position="97"/>
    </location>
    <ligand>
        <name>Mg(2+)</name>
        <dbReference type="ChEBI" id="CHEBI:18420"/>
    </ligand>
</feature>
<dbReference type="Gene3D" id="3.90.550.10">
    <property type="entry name" value="Spore Coat Polysaccharide Biosynthesis Protein SpsA, Chain A"/>
    <property type="match status" value="1"/>
</dbReference>
<keyword evidence="3 8" id="KW-0479">Metal-binding</keyword>
<dbReference type="EMBL" id="JAMFLZ010000003">
    <property type="protein sequence ID" value="MCL6295167.1"/>
    <property type="molecule type" value="Genomic_DNA"/>
</dbReference>
<comment type="cofactor">
    <cofactor evidence="8">
        <name>Mg(2+)</name>
        <dbReference type="ChEBI" id="CHEBI:18420"/>
    </cofactor>
</comment>
<comment type="function">
    <text evidence="8">Transfers a GMP moiety from GTP to Mo-molybdopterin (Mo-MPT) cofactor (Moco or molybdenum cofactor) to form Mo-molybdopterin guanine dinucleotide (Mo-MGD) cofactor.</text>
</comment>
<comment type="catalytic activity">
    <reaction evidence="8">
        <text>Mo-molybdopterin + GTP + H(+) = Mo-molybdopterin guanine dinucleotide + diphosphate</text>
        <dbReference type="Rhea" id="RHEA:34243"/>
        <dbReference type="ChEBI" id="CHEBI:15378"/>
        <dbReference type="ChEBI" id="CHEBI:33019"/>
        <dbReference type="ChEBI" id="CHEBI:37565"/>
        <dbReference type="ChEBI" id="CHEBI:71302"/>
        <dbReference type="ChEBI" id="CHEBI:71310"/>
        <dbReference type="EC" id="2.7.7.77"/>
    </reaction>
</comment>
<comment type="similarity">
    <text evidence="8">Belongs to the MobA family.</text>
</comment>
<evidence type="ECO:0000256" key="2">
    <source>
        <dbReference type="ARBA" id="ARBA00022679"/>
    </source>
</evidence>
<accession>A0ABT0QDW2</accession>
<dbReference type="PANTHER" id="PTHR19136:SF81">
    <property type="entry name" value="MOLYBDENUM COFACTOR GUANYLYLTRANSFERASE"/>
    <property type="match status" value="1"/>
</dbReference>
<name>A0ABT0QDW2_9FLAO</name>
<dbReference type="EC" id="2.7.7.77" evidence="8"/>
<evidence type="ECO:0000256" key="5">
    <source>
        <dbReference type="ARBA" id="ARBA00022842"/>
    </source>
</evidence>
<dbReference type="Pfam" id="PF12804">
    <property type="entry name" value="NTP_transf_3"/>
    <property type="match status" value="1"/>
</dbReference>
<comment type="caution">
    <text evidence="8">Lacks conserved residue(s) required for the propagation of feature annotation.</text>
</comment>
<keyword evidence="2 8" id="KW-0808">Transferase</keyword>
<keyword evidence="7 8" id="KW-0501">Molybdenum cofactor biosynthesis</keyword>
<dbReference type="HAMAP" id="MF_00316">
    <property type="entry name" value="MobA"/>
    <property type="match status" value="1"/>
</dbReference>
<evidence type="ECO:0000256" key="8">
    <source>
        <dbReference type="HAMAP-Rule" id="MF_00316"/>
    </source>
</evidence>
<keyword evidence="5 8" id="KW-0460">Magnesium</keyword>
<proteinExistence type="inferred from homology"/>
<feature type="binding site" evidence="8">
    <location>
        <begin position="12"/>
        <end position="14"/>
    </location>
    <ligand>
        <name>GTP</name>
        <dbReference type="ChEBI" id="CHEBI:37565"/>
    </ligand>
</feature>
<gene>
    <name evidence="8" type="primary">mobA</name>
    <name evidence="10" type="ORF">M3P09_09190</name>
</gene>
<organism evidence="10 11">
    <name type="scientific">Jejuia spongiicola</name>
    <dbReference type="NCBI Taxonomy" id="2942207"/>
    <lineage>
        <taxon>Bacteria</taxon>
        <taxon>Pseudomonadati</taxon>
        <taxon>Bacteroidota</taxon>
        <taxon>Flavobacteriia</taxon>
        <taxon>Flavobacteriales</taxon>
        <taxon>Flavobacteriaceae</taxon>
        <taxon>Jejuia</taxon>
    </lineage>
</organism>
<feature type="binding site" evidence="8">
    <location>
        <position position="68"/>
    </location>
    <ligand>
        <name>GTP</name>
        <dbReference type="ChEBI" id="CHEBI:37565"/>
    </ligand>
</feature>
<protein>
    <recommendedName>
        <fullName evidence="8">Probable molybdenum cofactor guanylyltransferase</fullName>
        <shortName evidence="8">MoCo guanylyltransferase</shortName>
        <ecNumber evidence="8">2.7.7.77</ecNumber>
    </recommendedName>
    <alternativeName>
        <fullName evidence="8">GTP:molybdopterin guanylyltransferase</fullName>
    </alternativeName>
    <alternativeName>
        <fullName evidence="8">Mo-MPT guanylyltransferase</fullName>
    </alternativeName>
    <alternativeName>
        <fullName evidence="8">Molybdopterin guanylyltransferase</fullName>
    </alternativeName>
    <alternativeName>
        <fullName evidence="8">Molybdopterin-guanine dinucleotide synthase</fullName>
        <shortName evidence="8">MGD synthase</shortName>
    </alternativeName>
</protein>
<dbReference type="SUPFAM" id="SSF53448">
    <property type="entry name" value="Nucleotide-diphospho-sugar transferases"/>
    <property type="match status" value="1"/>
</dbReference>
<feature type="binding site" evidence="8">
    <location>
        <position position="24"/>
    </location>
    <ligand>
        <name>GTP</name>
        <dbReference type="ChEBI" id="CHEBI:37565"/>
    </ligand>
</feature>
<keyword evidence="10" id="KW-0548">Nucleotidyltransferase</keyword>
<dbReference type="InterPro" id="IPR025877">
    <property type="entry name" value="MobA-like_NTP_Trfase"/>
</dbReference>
<comment type="domain">
    <text evidence="8">The N-terminal domain determines nucleotide recognition and specific binding, while the C-terminal domain determines the specific binding to the target protein.</text>
</comment>
<reference evidence="10" key="1">
    <citation type="submission" date="2022-05" db="EMBL/GenBank/DDBJ databases">
        <authorList>
            <person name="Park J.-S."/>
        </authorList>
    </citation>
    <scope>NUCLEOTIDE SEQUENCE</scope>
    <source>
        <strain evidence="10">2012CJ34-3</strain>
    </source>
</reference>